<evidence type="ECO:0000256" key="2">
    <source>
        <dbReference type="ARBA" id="ARBA00022475"/>
    </source>
</evidence>
<protein>
    <submittedName>
        <fullName evidence="9">MFS transporter</fullName>
    </submittedName>
</protein>
<dbReference type="EMBL" id="VIFX01000006">
    <property type="protein sequence ID" value="TQR87548.1"/>
    <property type="molecule type" value="Genomic_DNA"/>
</dbReference>
<evidence type="ECO:0000256" key="1">
    <source>
        <dbReference type="ARBA" id="ARBA00004651"/>
    </source>
</evidence>
<feature type="transmembrane region" description="Helical" evidence="7">
    <location>
        <begin position="54"/>
        <end position="79"/>
    </location>
</feature>
<dbReference type="PANTHER" id="PTHR43124">
    <property type="entry name" value="PURINE EFFLUX PUMP PBUE"/>
    <property type="match status" value="1"/>
</dbReference>
<keyword evidence="2" id="KW-1003">Cell membrane</keyword>
<proteinExistence type="predicted"/>
<dbReference type="GO" id="GO:0022857">
    <property type="term" value="F:transmembrane transporter activity"/>
    <property type="evidence" value="ECO:0007669"/>
    <property type="project" value="InterPro"/>
</dbReference>
<dbReference type="AlphaFoldDB" id="A0A544W5Q2"/>
<feature type="transmembrane region" description="Helical" evidence="7">
    <location>
        <begin position="217"/>
        <end position="240"/>
    </location>
</feature>
<sequence>MRPTTERLAANPASPRLPFVVYVLAAGTFLMGTTEFIIAGLLPEIAADLAVTPARAGLLITVFAIGMIVGTPGMAILTLRLPRRTTLTLALAVFAVGHVVVAVGSGFPLLLAARFLTALATGAFWAVAAVVASRAAGPAASSRALGVVLGGGMLANVIGVPLGAFAGQLIGWRGPFWVLAGLAIAAAILIVTYVPDDDPTAPRASIRAELASLRSRHVWLALLSAVMIMGGTLATYSYVAPLLTNRAGLPSTLVPLALVGFGVGALIGSFLGGRLGDTRPYSTTIIASAATAVILLGICVFSQHTVATVVLIGLLGLTSMTVNPILIALAVRFAHRAPTLASALSTSAFNLGTAVGSWIAGRALDSSLGELGPPVTGTVIAALTLVPLSVLALTRLPRTKTNADRDRHTFDNDEANGLRVSSH</sequence>
<dbReference type="InterPro" id="IPR036259">
    <property type="entry name" value="MFS_trans_sf"/>
</dbReference>
<keyword evidence="4 7" id="KW-1133">Transmembrane helix</keyword>
<feature type="transmembrane region" description="Helical" evidence="7">
    <location>
        <begin position="176"/>
        <end position="196"/>
    </location>
</feature>
<name>A0A544W5Q2_9MYCO</name>
<evidence type="ECO:0000256" key="7">
    <source>
        <dbReference type="SAM" id="Phobius"/>
    </source>
</evidence>
<dbReference type="InterPro" id="IPR050189">
    <property type="entry name" value="MFS_Efflux_Transporters"/>
</dbReference>
<keyword evidence="10" id="KW-1185">Reference proteome</keyword>
<dbReference type="GO" id="GO:0005886">
    <property type="term" value="C:plasma membrane"/>
    <property type="evidence" value="ECO:0007669"/>
    <property type="project" value="UniProtKB-SubCell"/>
</dbReference>
<evidence type="ECO:0000313" key="10">
    <source>
        <dbReference type="Proteomes" id="UP000315759"/>
    </source>
</evidence>
<dbReference type="PROSITE" id="PS50850">
    <property type="entry name" value="MFS"/>
    <property type="match status" value="1"/>
</dbReference>
<dbReference type="CDD" id="cd17324">
    <property type="entry name" value="MFS_NepI_like"/>
    <property type="match status" value="1"/>
</dbReference>
<dbReference type="InterPro" id="IPR020846">
    <property type="entry name" value="MFS_dom"/>
</dbReference>
<feature type="compositionally biased region" description="Basic and acidic residues" evidence="6">
    <location>
        <begin position="402"/>
        <end position="411"/>
    </location>
</feature>
<comment type="subcellular location">
    <subcellularLocation>
        <location evidence="1">Cell membrane</location>
        <topology evidence="1">Multi-pass membrane protein</topology>
    </subcellularLocation>
</comment>
<dbReference type="InterPro" id="IPR011701">
    <property type="entry name" value="MFS"/>
</dbReference>
<feature type="transmembrane region" description="Helical" evidence="7">
    <location>
        <begin position="252"/>
        <end position="272"/>
    </location>
</feature>
<feature type="transmembrane region" description="Helical" evidence="7">
    <location>
        <begin position="309"/>
        <end position="333"/>
    </location>
</feature>
<evidence type="ECO:0000313" key="9">
    <source>
        <dbReference type="EMBL" id="TQR87548.1"/>
    </source>
</evidence>
<comment type="caution">
    <text evidence="9">The sequence shown here is derived from an EMBL/GenBank/DDBJ whole genome shotgun (WGS) entry which is preliminary data.</text>
</comment>
<evidence type="ECO:0000256" key="6">
    <source>
        <dbReference type="SAM" id="MobiDB-lite"/>
    </source>
</evidence>
<organism evidence="9 10">
    <name type="scientific">Mycolicibacterium hodleri</name>
    <dbReference type="NCBI Taxonomy" id="49897"/>
    <lineage>
        <taxon>Bacteria</taxon>
        <taxon>Bacillati</taxon>
        <taxon>Actinomycetota</taxon>
        <taxon>Actinomycetes</taxon>
        <taxon>Mycobacteriales</taxon>
        <taxon>Mycobacteriaceae</taxon>
        <taxon>Mycolicibacterium</taxon>
    </lineage>
</organism>
<feature type="transmembrane region" description="Helical" evidence="7">
    <location>
        <begin position="284"/>
        <end position="303"/>
    </location>
</feature>
<feature type="domain" description="Major facilitator superfamily (MFS) profile" evidence="8">
    <location>
        <begin position="20"/>
        <end position="400"/>
    </location>
</feature>
<evidence type="ECO:0000259" key="8">
    <source>
        <dbReference type="PROSITE" id="PS50850"/>
    </source>
</evidence>
<keyword evidence="3 7" id="KW-0812">Transmembrane</keyword>
<evidence type="ECO:0000256" key="4">
    <source>
        <dbReference type="ARBA" id="ARBA00022989"/>
    </source>
</evidence>
<dbReference type="SUPFAM" id="SSF103473">
    <property type="entry name" value="MFS general substrate transporter"/>
    <property type="match status" value="1"/>
</dbReference>
<feature type="transmembrane region" description="Helical" evidence="7">
    <location>
        <begin position="111"/>
        <end position="132"/>
    </location>
</feature>
<gene>
    <name evidence="9" type="ORF">D8S82_06830</name>
</gene>
<dbReference type="Proteomes" id="UP000315759">
    <property type="component" value="Unassembled WGS sequence"/>
</dbReference>
<dbReference type="Pfam" id="PF07690">
    <property type="entry name" value="MFS_1"/>
    <property type="match status" value="1"/>
</dbReference>
<feature type="transmembrane region" description="Helical" evidence="7">
    <location>
        <begin position="20"/>
        <end position="42"/>
    </location>
</feature>
<feature type="transmembrane region" description="Helical" evidence="7">
    <location>
        <begin position="340"/>
        <end position="359"/>
    </location>
</feature>
<evidence type="ECO:0000256" key="3">
    <source>
        <dbReference type="ARBA" id="ARBA00022692"/>
    </source>
</evidence>
<feature type="transmembrane region" description="Helical" evidence="7">
    <location>
        <begin position="144"/>
        <end position="170"/>
    </location>
</feature>
<keyword evidence="5 7" id="KW-0472">Membrane</keyword>
<accession>A0A544W5Q2</accession>
<dbReference type="PANTHER" id="PTHR43124:SF3">
    <property type="entry name" value="CHLORAMPHENICOL EFFLUX PUMP RV0191"/>
    <property type="match status" value="1"/>
</dbReference>
<feature type="transmembrane region" description="Helical" evidence="7">
    <location>
        <begin position="86"/>
        <end position="105"/>
    </location>
</feature>
<feature type="transmembrane region" description="Helical" evidence="7">
    <location>
        <begin position="371"/>
        <end position="393"/>
    </location>
</feature>
<dbReference type="Gene3D" id="1.20.1250.20">
    <property type="entry name" value="MFS general substrate transporter like domains"/>
    <property type="match status" value="1"/>
</dbReference>
<feature type="region of interest" description="Disordered" evidence="6">
    <location>
        <begin position="402"/>
        <end position="423"/>
    </location>
</feature>
<evidence type="ECO:0000256" key="5">
    <source>
        <dbReference type="ARBA" id="ARBA00023136"/>
    </source>
</evidence>
<reference evidence="9 10" key="1">
    <citation type="submission" date="2018-10" db="EMBL/GenBank/DDBJ databases">
        <title>Draft genome of Mycobacterium hodleri strain B.</title>
        <authorList>
            <person name="Amande T.J."/>
            <person name="Mcgenity T.J."/>
        </authorList>
    </citation>
    <scope>NUCLEOTIDE SEQUENCE [LARGE SCALE GENOMIC DNA]</scope>
    <source>
        <strain evidence="9 10">B</strain>
    </source>
</reference>